<dbReference type="OrthoDB" id="265717at2759"/>
<dbReference type="AlphaFoldDB" id="A0A177WVP7"/>
<dbReference type="PROSITE" id="PS50280">
    <property type="entry name" value="SET"/>
    <property type="match status" value="1"/>
</dbReference>
<dbReference type="CDD" id="cd20071">
    <property type="entry name" value="SET_SMYD"/>
    <property type="match status" value="1"/>
</dbReference>
<gene>
    <name evidence="2" type="ORF">BDEG_26855</name>
</gene>
<protein>
    <recommendedName>
        <fullName evidence="1">SET domain-containing protein</fullName>
    </recommendedName>
</protein>
<organism evidence="2 3">
    <name type="scientific">Batrachochytrium dendrobatidis (strain JEL423)</name>
    <dbReference type="NCBI Taxonomy" id="403673"/>
    <lineage>
        <taxon>Eukaryota</taxon>
        <taxon>Fungi</taxon>
        <taxon>Fungi incertae sedis</taxon>
        <taxon>Chytridiomycota</taxon>
        <taxon>Chytridiomycota incertae sedis</taxon>
        <taxon>Chytridiomycetes</taxon>
        <taxon>Rhizophydiales</taxon>
        <taxon>Rhizophydiales incertae sedis</taxon>
        <taxon>Batrachochytrium</taxon>
    </lineage>
</organism>
<dbReference type="Pfam" id="PF00856">
    <property type="entry name" value="SET"/>
    <property type="match status" value="1"/>
</dbReference>
<dbReference type="Gene3D" id="1.10.220.160">
    <property type="match status" value="1"/>
</dbReference>
<dbReference type="Proteomes" id="UP000077115">
    <property type="component" value="Unassembled WGS sequence"/>
</dbReference>
<dbReference type="Gene3D" id="2.170.270.10">
    <property type="entry name" value="SET domain"/>
    <property type="match status" value="1"/>
</dbReference>
<reference evidence="2 3" key="1">
    <citation type="submission" date="2006-10" db="EMBL/GenBank/DDBJ databases">
        <title>The Genome Sequence of Batrachochytrium dendrobatidis JEL423.</title>
        <authorList>
            <consortium name="The Broad Institute Genome Sequencing Platform"/>
            <person name="Birren B."/>
            <person name="Lander E."/>
            <person name="Galagan J."/>
            <person name="Cuomo C."/>
            <person name="Devon K."/>
            <person name="Jaffe D."/>
            <person name="Butler J."/>
            <person name="Alvarez P."/>
            <person name="Gnerre S."/>
            <person name="Grabherr M."/>
            <person name="Kleber M."/>
            <person name="Mauceli E."/>
            <person name="Brockman W."/>
            <person name="Young S."/>
            <person name="LaButti K."/>
            <person name="Sykes S."/>
            <person name="DeCaprio D."/>
            <person name="Crawford M."/>
            <person name="Koehrsen M."/>
            <person name="Engels R."/>
            <person name="Montgomery P."/>
            <person name="Pearson M."/>
            <person name="Howarth C."/>
            <person name="Larson L."/>
            <person name="White J."/>
            <person name="O'Leary S."/>
            <person name="Kodira C."/>
            <person name="Zeng Q."/>
            <person name="Yandava C."/>
            <person name="Alvarado L."/>
            <person name="Longcore J."/>
            <person name="James T."/>
        </authorList>
    </citation>
    <scope>NUCLEOTIDE SEQUENCE [LARGE SCALE GENOMIC DNA]</scope>
    <source>
        <strain evidence="2 3">JEL423</strain>
    </source>
</reference>
<name>A0A177WVP7_BATDL</name>
<dbReference type="STRING" id="403673.A0A177WVP7"/>
<dbReference type="PANTHER" id="PTHR12197:SF282">
    <property type="entry name" value="SET DOMAIN-CONTAINING PROTEIN"/>
    <property type="match status" value="1"/>
</dbReference>
<accession>A0A177WVP7</accession>
<reference evidence="2 3" key="2">
    <citation type="submission" date="2016-05" db="EMBL/GenBank/DDBJ databases">
        <title>Lineage-specific infection strategies underlie the spectrum of fungal disease in amphibians.</title>
        <authorList>
            <person name="Cuomo C.A."/>
            <person name="Farrer R.A."/>
            <person name="James T."/>
            <person name="Longcore J."/>
            <person name="Birren B."/>
        </authorList>
    </citation>
    <scope>NUCLEOTIDE SEQUENCE [LARGE SCALE GENOMIC DNA]</scope>
    <source>
        <strain evidence="2 3">JEL423</strain>
    </source>
</reference>
<evidence type="ECO:0000313" key="3">
    <source>
        <dbReference type="Proteomes" id="UP000077115"/>
    </source>
</evidence>
<dbReference type="Gene3D" id="6.10.140.2220">
    <property type="match status" value="1"/>
</dbReference>
<dbReference type="InterPro" id="IPR001214">
    <property type="entry name" value="SET_dom"/>
</dbReference>
<dbReference type="InterPro" id="IPR046341">
    <property type="entry name" value="SET_dom_sf"/>
</dbReference>
<sequence length="578" mass="64236">MSTKRALYDKLLSSYPITLKATKSKGRHFVAKSQLQPGTTVLVESPCAFVLFKDNARDYCSYCMKRFNRMTAATRPASTETSLFSLSSQSDSSNTCIVCIGCRNQTFWCSESCKKADRAHQLICAAIVELPGIAGMHSVDYALVRLIVQVLANTAVEAIWQMDSSCRVESTPMACISDLLSHQKSYQGPWLNAIDCAAEDIAACLSHLKINDSLKSKQEIIKLACRINSNSHGVYDATGNKSGEIGVGMFPFVAMLNHSCAPNCAFVTSQSGQMLVRTLTQVSPGTELCVGYIDLFTPRWERRGKLLTTKLFWCTCIRCGPRAEETVVLTTLDPPTMDPNVEMHEKSNLWQELQLDGVLCLSCKSLLVPTIENGQDMDADILFRCLSSIKLMGDNPLDKCANPTIYSVQDRQSIFDQLTKYIESAQDLIKIDQLASAKCEYESALAFAYLKLHPNNHQFLPLYTNLVEISMRLSQLDSAIKYSRCAVDHLTQLVDLIGVSRHIPELSDLTCKYAEVLEIAAECIHDGLTIETNANGEQMNEANLRELSAKCYTQCLESRLVCYGVDHPKTKLIQQKLL</sequence>
<dbReference type="InterPro" id="IPR050869">
    <property type="entry name" value="H3K4_H4K5_MeTrfase"/>
</dbReference>
<dbReference type="SMART" id="SM00317">
    <property type="entry name" value="SET"/>
    <property type="match status" value="1"/>
</dbReference>
<dbReference type="VEuPathDB" id="FungiDB:BDEG_26855"/>
<dbReference type="eggNOG" id="KOG2084">
    <property type="taxonomic scope" value="Eukaryota"/>
</dbReference>
<proteinExistence type="predicted"/>
<dbReference type="EMBL" id="DS022310">
    <property type="protein sequence ID" value="OAJ43500.1"/>
    <property type="molecule type" value="Genomic_DNA"/>
</dbReference>
<dbReference type="SUPFAM" id="SSF82199">
    <property type="entry name" value="SET domain"/>
    <property type="match status" value="1"/>
</dbReference>
<feature type="domain" description="SET" evidence="1">
    <location>
        <begin position="15"/>
        <end position="293"/>
    </location>
</feature>
<dbReference type="PANTHER" id="PTHR12197">
    <property type="entry name" value="HISTONE-LYSINE N-METHYLTRANSFERASE SMYD"/>
    <property type="match status" value="1"/>
</dbReference>
<evidence type="ECO:0000313" key="2">
    <source>
        <dbReference type="EMBL" id="OAJ43500.1"/>
    </source>
</evidence>
<evidence type="ECO:0000259" key="1">
    <source>
        <dbReference type="PROSITE" id="PS50280"/>
    </source>
</evidence>